<dbReference type="InterPro" id="IPR034660">
    <property type="entry name" value="DinB/YfiT-like"/>
</dbReference>
<evidence type="ECO:0000313" key="1">
    <source>
        <dbReference type="EMBL" id="NRN68376.1"/>
    </source>
</evidence>
<dbReference type="InterPro" id="IPR007061">
    <property type="entry name" value="MST-like"/>
</dbReference>
<dbReference type="EMBL" id="JAAATY010000019">
    <property type="protein sequence ID" value="NRN68376.1"/>
    <property type="molecule type" value="Genomic_DNA"/>
</dbReference>
<reference evidence="1 2" key="1">
    <citation type="submission" date="2020-01" db="EMBL/GenBank/DDBJ databases">
        <title>Kibdelosporangium persica a novel Actinomycetes from a hot desert in Iran.</title>
        <authorList>
            <person name="Safaei N."/>
            <person name="Zaburannyi N."/>
            <person name="Mueller R."/>
            <person name="Wink J."/>
        </authorList>
    </citation>
    <scope>NUCLEOTIDE SEQUENCE [LARGE SCALE GENOMIC DNA]</scope>
    <source>
        <strain evidence="1 2">4NS15</strain>
    </source>
</reference>
<gene>
    <name evidence="1" type="ORF">GC106_56190</name>
</gene>
<name>A0ABX2FAH1_9PSEU</name>
<sequence>MVWTAPQTDRLDGPFVGDEREVLTGFLEYQRATFLWKCSGLTGEQLARRSVPPSPLSLLGLVRHMTDVERSWFVRRVAGRPVEMRYFDTDPDDPDIEFTGAAAEGAEKDYALLISAIDEARAALAEFPFDHVFEHPRHGPVSTRWVVTHMIEEYARHNGHADFLRELIDGATGE</sequence>
<dbReference type="Proteomes" id="UP000763557">
    <property type="component" value="Unassembled WGS sequence"/>
</dbReference>
<dbReference type="Pfam" id="PF04978">
    <property type="entry name" value="MST"/>
    <property type="match status" value="1"/>
</dbReference>
<dbReference type="Gene3D" id="1.20.120.450">
    <property type="entry name" value="dinb family like domain"/>
    <property type="match status" value="1"/>
</dbReference>
<accession>A0ABX2FAH1</accession>
<dbReference type="SUPFAM" id="SSF109854">
    <property type="entry name" value="DinB/YfiT-like putative metalloenzymes"/>
    <property type="match status" value="1"/>
</dbReference>
<evidence type="ECO:0000313" key="2">
    <source>
        <dbReference type="Proteomes" id="UP000763557"/>
    </source>
</evidence>
<dbReference type="RefSeq" id="WP_173137431.1">
    <property type="nucleotide sequence ID" value="NZ_CBCSGW010000018.1"/>
</dbReference>
<proteinExistence type="predicted"/>
<protein>
    <submittedName>
        <fullName evidence="1">Damage-inducible protein DinB</fullName>
    </submittedName>
</protein>
<comment type="caution">
    <text evidence="1">The sequence shown here is derived from an EMBL/GenBank/DDBJ whole genome shotgun (WGS) entry which is preliminary data.</text>
</comment>
<organism evidence="1 2">
    <name type="scientific">Kibdelosporangium persicum</name>
    <dbReference type="NCBI Taxonomy" id="2698649"/>
    <lineage>
        <taxon>Bacteria</taxon>
        <taxon>Bacillati</taxon>
        <taxon>Actinomycetota</taxon>
        <taxon>Actinomycetes</taxon>
        <taxon>Pseudonocardiales</taxon>
        <taxon>Pseudonocardiaceae</taxon>
        <taxon>Kibdelosporangium</taxon>
    </lineage>
</organism>
<keyword evidence="2" id="KW-1185">Reference proteome</keyword>